<evidence type="ECO:0000313" key="2">
    <source>
        <dbReference type="EMBL" id="WVX49792.1"/>
    </source>
</evidence>
<dbReference type="EMBL" id="CP143423">
    <property type="protein sequence ID" value="WVX49792.1"/>
    <property type="molecule type" value="Genomic_DNA"/>
</dbReference>
<evidence type="ECO:0008006" key="4">
    <source>
        <dbReference type="Google" id="ProtNLM"/>
    </source>
</evidence>
<protein>
    <recommendedName>
        <fullName evidence="4">Replication protein A C-terminal domain-containing protein</fullName>
    </recommendedName>
</protein>
<accession>A0ABZ2BUT5</accession>
<dbReference type="Proteomes" id="UP001318682">
    <property type="component" value="Chromosome"/>
</dbReference>
<dbReference type="RefSeq" id="WP_187429222.1">
    <property type="nucleotide sequence ID" value="NZ_CP143423.1"/>
</dbReference>
<proteinExistence type="predicted"/>
<organism evidence="2 3">
    <name type="scientific">Roseobacter fucihabitans</name>
    <dbReference type="NCBI Taxonomy" id="1537242"/>
    <lineage>
        <taxon>Bacteria</taxon>
        <taxon>Pseudomonadati</taxon>
        <taxon>Pseudomonadota</taxon>
        <taxon>Alphaproteobacteria</taxon>
        <taxon>Rhodobacterales</taxon>
        <taxon>Roseobacteraceae</taxon>
        <taxon>Roseobacter</taxon>
    </lineage>
</organism>
<evidence type="ECO:0000313" key="3">
    <source>
        <dbReference type="Proteomes" id="UP001318682"/>
    </source>
</evidence>
<gene>
    <name evidence="2" type="ORF">ROLI_028870</name>
</gene>
<feature type="compositionally biased region" description="Basic residues" evidence="1">
    <location>
        <begin position="52"/>
        <end position="64"/>
    </location>
</feature>
<sequence>MSVIDEIKELEAKKQKLLSAAKAEALKAAQKAIGDLKALGFEYHLAEGAKPKLPRTPRKPASKPRRGDTREKVQQLITDADSGLMRKEIIAALNATDKPAQQSISNALAALKKAKVITSEGRVYKLV</sequence>
<evidence type="ECO:0000256" key="1">
    <source>
        <dbReference type="SAM" id="MobiDB-lite"/>
    </source>
</evidence>
<reference evidence="3" key="1">
    <citation type="submission" date="2024-01" db="EMBL/GenBank/DDBJ databases">
        <title>Roseobacter fucihabitans sp. nov., isolated from the brown alga Fucus spiralis.</title>
        <authorList>
            <person name="Hahnke S."/>
            <person name="Berger M."/>
            <person name="Schlingloff A."/>
            <person name="Athale I."/>
            <person name="Neumann-Schaal M."/>
            <person name="Adenaya A."/>
            <person name="Poehlein A."/>
            <person name="Daniel R."/>
            <person name="Pertersen J."/>
            <person name="Brinkhoff T."/>
        </authorList>
    </citation>
    <scope>NUCLEOTIDE SEQUENCE [LARGE SCALE GENOMIC DNA]</scope>
    <source>
        <strain evidence="3">B14</strain>
    </source>
</reference>
<keyword evidence="3" id="KW-1185">Reference proteome</keyword>
<name>A0ABZ2BUT5_9RHOB</name>
<feature type="region of interest" description="Disordered" evidence="1">
    <location>
        <begin position="49"/>
        <end position="72"/>
    </location>
</feature>